<dbReference type="EMBL" id="MU069777">
    <property type="protein sequence ID" value="KAF5834064.1"/>
    <property type="molecule type" value="Genomic_DNA"/>
</dbReference>
<dbReference type="InterPro" id="IPR021013">
    <property type="entry name" value="ATPase_Vma12"/>
</dbReference>
<keyword evidence="3" id="KW-0256">Endoplasmic reticulum</keyword>
<feature type="compositionally biased region" description="Polar residues" evidence="6">
    <location>
        <begin position="214"/>
        <end position="235"/>
    </location>
</feature>
<feature type="compositionally biased region" description="Polar residues" evidence="6">
    <location>
        <begin position="259"/>
        <end position="269"/>
    </location>
</feature>
<feature type="transmembrane region" description="Helical" evidence="7">
    <location>
        <begin position="165"/>
        <end position="187"/>
    </location>
</feature>
<organism evidence="8 9">
    <name type="scientific">Dunaliella salina</name>
    <name type="common">Green alga</name>
    <name type="synonym">Protococcus salinus</name>
    <dbReference type="NCBI Taxonomy" id="3046"/>
    <lineage>
        <taxon>Eukaryota</taxon>
        <taxon>Viridiplantae</taxon>
        <taxon>Chlorophyta</taxon>
        <taxon>core chlorophytes</taxon>
        <taxon>Chlorophyceae</taxon>
        <taxon>CS clade</taxon>
        <taxon>Chlamydomonadales</taxon>
        <taxon>Dunaliellaceae</taxon>
        <taxon>Dunaliella</taxon>
    </lineage>
</organism>
<keyword evidence="4 7" id="KW-1133">Transmembrane helix</keyword>
<evidence type="ECO:0000256" key="5">
    <source>
        <dbReference type="ARBA" id="ARBA00023136"/>
    </source>
</evidence>
<gene>
    <name evidence="8" type="ORF">DUNSADRAFT_9414</name>
</gene>
<feature type="transmembrane region" description="Helical" evidence="7">
    <location>
        <begin position="134"/>
        <end position="153"/>
    </location>
</feature>
<dbReference type="PANTHER" id="PTHR31394">
    <property type="entry name" value="TRANSMEMBRANE PROTEIN 199"/>
    <property type="match status" value="1"/>
</dbReference>
<keyword evidence="2 7" id="KW-0812">Transmembrane</keyword>
<keyword evidence="9" id="KW-1185">Reference proteome</keyword>
<evidence type="ECO:0000313" key="9">
    <source>
        <dbReference type="Proteomes" id="UP000815325"/>
    </source>
</evidence>
<evidence type="ECO:0000313" key="8">
    <source>
        <dbReference type="EMBL" id="KAF5834064.1"/>
    </source>
</evidence>
<name>A0ABQ7GHJ6_DUNSA</name>
<sequence>MLISIRPPLQQLLKEAAAFPHVPKDLQDQALICMDHTEIPWTTLKTLVFQLREHGMETPPLQQVCQFQDVLYQGHSIAQPRPPKSPSPELVARRKQLQARLDNFSYEGMVADITAQEREAEHMKDLLPTTRAQLSYGAHVLVIMFTFSLLGYMVTKLYFKGDELWAGLFGCLGLAMGLLVEVLLLVIRTNRPALTPEERYPALFKSPPLKHSKQSPGSRGVSQSLPEGQRPSSLSRRSKKQASGAMSPNACEETKEGLVTSTGGKSGSVNVLGGVNTAEDLVCSPEAEGSAQTCRLEKSDEAASKRKCA</sequence>
<dbReference type="PANTHER" id="PTHR31394:SF1">
    <property type="entry name" value="TRANSMEMBRANE PROTEIN 199"/>
    <property type="match status" value="1"/>
</dbReference>
<feature type="region of interest" description="Disordered" evidence="6">
    <location>
        <begin position="286"/>
        <end position="309"/>
    </location>
</feature>
<proteinExistence type="predicted"/>
<reference evidence="8" key="1">
    <citation type="submission" date="2017-08" db="EMBL/GenBank/DDBJ databases">
        <authorList>
            <person name="Polle J.E."/>
            <person name="Barry K."/>
            <person name="Cushman J."/>
            <person name="Schmutz J."/>
            <person name="Tran D."/>
            <person name="Hathwaick L.T."/>
            <person name="Yim W.C."/>
            <person name="Jenkins J."/>
            <person name="Mckie-Krisberg Z.M."/>
            <person name="Prochnik S."/>
            <person name="Lindquist E."/>
            <person name="Dockter R.B."/>
            <person name="Adam C."/>
            <person name="Molina H."/>
            <person name="Bunkerborg J."/>
            <person name="Jin E."/>
            <person name="Buchheim M."/>
            <person name="Magnuson J."/>
        </authorList>
    </citation>
    <scope>NUCLEOTIDE SEQUENCE</scope>
    <source>
        <strain evidence="8">CCAP 19/18</strain>
    </source>
</reference>
<protein>
    <recommendedName>
        <fullName evidence="10">Endoplasmic reticulum-based factor for assembly of v-atpase</fullName>
    </recommendedName>
</protein>
<evidence type="ECO:0000256" key="3">
    <source>
        <dbReference type="ARBA" id="ARBA00022824"/>
    </source>
</evidence>
<feature type="region of interest" description="Disordered" evidence="6">
    <location>
        <begin position="203"/>
        <end position="271"/>
    </location>
</feature>
<evidence type="ECO:0000256" key="2">
    <source>
        <dbReference type="ARBA" id="ARBA00022692"/>
    </source>
</evidence>
<accession>A0ABQ7GHJ6</accession>
<dbReference type="Proteomes" id="UP000815325">
    <property type="component" value="Unassembled WGS sequence"/>
</dbReference>
<comment type="subcellular location">
    <subcellularLocation>
        <location evidence="1">Endoplasmic reticulum membrane</location>
        <topology evidence="1">Multi-pass membrane protein</topology>
    </subcellularLocation>
</comment>
<keyword evidence="5 7" id="KW-0472">Membrane</keyword>
<feature type="compositionally biased region" description="Basic and acidic residues" evidence="6">
    <location>
        <begin position="295"/>
        <end position="309"/>
    </location>
</feature>
<comment type="caution">
    <text evidence="8">The sequence shown here is derived from an EMBL/GenBank/DDBJ whole genome shotgun (WGS) entry which is preliminary data.</text>
</comment>
<evidence type="ECO:0000256" key="1">
    <source>
        <dbReference type="ARBA" id="ARBA00004477"/>
    </source>
</evidence>
<evidence type="ECO:0008006" key="10">
    <source>
        <dbReference type="Google" id="ProtNLM"/>
    </source>
</evidence>
<evidence type="ECO:0000256" key="4">
    <source>
        <dbReference type="ARBA" id="ARBA00022989"/>
    </source>
</evidence>
<evidence type="ECO:0000256" key="7">
    <source>
        <dbReference type="SAM" id="Phobius"/>
    </source>
</evidence>
<evidence type="ECO:0000256" key="6">
    <source>
        <dbReference type="SAM" id="MobiDB-lite"/>
    </source>
</evidence>